<evidence type="ECO:0000256" key="7">
    <source>
        <dbReference type="ARBA" id="ARBA00056573"/>
    </source>
</evidence>
<dbReference type="Gene3D" id="1.10.150.240">
    <property type="entry name" value="Putative phosphatase, domain 2"/>
    <property type="match status" value="1"/>
</dbReference>
<gene>
    <name evidence="9" type="primary">phnX</name>
    <name evidence="10" type="ORF">CLV44_10395</name>
</gene>
<evidence type="ECO:0000256" key="4">
    <source>
        <dbReference type="ARBA" id="ARBA00022842"/>
    </source>
</evidence>
<dbReference type="InterPro" id="IPR023214">
    <property type="entry name" value="HAD_sf"/>
</dbReference>
<dbReference type="GO" id="GO:0005829">
    <property type="term" value="C:cytosol"/>
    <property type="evidence" value="ECO:0007669"/>
    <property type="project" value="TreeGrafter"/>
</dbReference>
<dbReference type="PANTHER" id="PTHR43434">
    <property type="entry name" value="PHOSPHOGLYCOLATE PHOSPHATASE"/>
    <property type="match status" value="1"/>
</dbReference>
<dbReference type="InterPro" id="IPR023198">
    <property type="entry name" value="PGP-like_dom2"/>
</dbReference>
<evidence type="ECO:0000256" key="1">
    <source>
        <dbReference type="ARBA" id="ARBA00011738"/>
    </source>
</evidence>
<accession>A0A2P8F275</accession>
<dbReference type="FunFam" id="1.10.150.240:FF:000006">
    <property type="entry name" value="Phosphonoacetaldehyde hydrolase"/>
    <property type="match status" value="1"/>
</dbReference>
<reference evidence="10 11" key="1">
    <citation type="submission" date="2018-03" db="EMBL/GenBank/DDBJ databases">
        <title>Genomic Encyclopedia of Archaeal and Bacterial Type Strains, Phase II (KMG-II): from individual species to whole genera.</title>
        <authorList>
            <person name="Goeker M."/>
        </authorList>
    </citation>
    <scope>NUCLEOTIDE SEQUENCE [LARGE SCALE GENOMIC DNA]</scope>
    <source>
        <strain evidence="10 11">DSM 17586</strain>
    </source>
</reference>
<dbReference type="SUPFAM" id="SSF56784">
    <property type="entry name" value="HAD-like"/>
    <property type="match status" value="1"/>
</dbReference>
<sequence length="281" mass="30652">MTAHAQTYQFERRYTGPIEAVIMDWAGTTVDFGSMAPIRAFQRLFADEGVPISEAEARGPMGTEKREHIRQLCAHPRIQDAWLEEKGVLPTLADIDRMYDDFVPLQINAIAQTGELIPGLTEALAWMRDNDIRVGANTGYAGSMIEGLLARAAEQGYTPDSNVCATEVPKGRPYPYMSLKNAMDLGVKHLCACVKIDDTLTGIEEGLNAGMWTIGVAVSGNEVGMSLEDWQALGDAEQAQRRAAAYQRMTGSGAHYVIDSIADVIPCLEEISARLAMGEKP</sequence>
<dbReference type="Proteomes" id="UP000242133">
    <property type="component" value="Unassembled WGS sequence"/>
</dbReference>
<keyword evidence="4 9" id="KW-0460">Magnesium</keyword>
<dbReference type="OrthoDB" id="5504491at2"/>
<evidence type="ECO:0000256" key="2">
    <source>
        <dbReference type="ARBA" id="ARBA00022723"/>
    </source>
</evidence>
<evidence type="ECO:0000256" key="5">
    <source>
        <dbReference type="ARBA" id="ARBA00023270"/>
    </source>
</evidence>
<dbReference type="SFLD" id="SFLDG01135">
    <property type="entry name" value="C1.5.6:_HAD__Beta-PGM__Phospha"/>
    <property type="match status" value="1"/>
</dbReference>
<evidence type="ECO:0000256" key="6">
    <source>
        <dbReference type="ARBA" id="ARBA00052005"/>
    </source>
</evidence>
<comment type="similarity">
    <text evidence="9">Belongs to the HAD-like hydrolase superfamily. PhnX family.</text>
</comment>
<dbReference type="Gene3D" id="3.40.50.1000">
    <property type="entry name" value="HAD superfamily/HAD-like"/>
    <property type="match status" value="1"/>
</dbReference>
<dbReference type="PANTHER" id="PTHR43434:SF19">
    <property type="entry name" value="PHOSPHONOACETALDEHYDE HYDROLASE"/>
    <property type="match status" value="1"/>
</dbReference>
<evidence type="ECO:0000256" key="9">
    <source>
        <dbReference type="HAMAP-Rule" id="MF_01375"/>
    </source>
</evidence>
<evidence type="ECO:0000256" key="3">
    <source>
        <dbReference type="ARBA" id="ARBA00022801"/>
    </source>
</evidence>
<keyword evidence="5 9" id="KW-0704">Schiff base</keyword>
<dbReference type="NCBIfam" id="TIGR01422">
    <property type="entry name" value="phosphonatase"/>
    <property type="match status" value="1"/>
</dbReference>
<keyword evidence="3 9" id="KW-0378">Hydrolase</keyword>
<dbReference type="HAMAP" id="MF_01375">
    <property type="entry name" value="PhnX"/>
    <property type="match status" value="1"/>
</dbReference>
<dbReference type="GO" id="GO:0006281">
    <property type="term" value="P:DNA repair"/>
    <property type="evidence" value="ECO:0007669"/>
    <property type="project" value="TreeGrafter"/>
</dbReference>
<keyword evidence="2 9" id="KW-0479">Metal-binding</keyword>
<feature type="active site" description="Schiff-base intermediate with substrate" evidence="9">
    <location>
        <position position="65"/>
    </location>
</feature>
<dbReference type="EC" id="3.11.1.1" evidence="8 9"/>
<comment type="subunit">
    <text evidence="1 9">Homodimer.</text>
</comment>
<comment type="cofactor">
    <cofactor evidence="9">
        <name>Mg(2+)</name>
        <dbReference type="ChEBI" id="CHEBI:18420"/>
    </cofactor>
    <text evidence="9">Binds 1 Mg(2+) ion per subunit.</text>
</comment>
<dbReference type="InterPro" id="IPR036412">
    <property type="entry name" value="HAD-like_sf"/>
</dbReference>
<dbReference type="GO" id="GO:0019700">
    <property type="term" value="P:organic phosphonate catabolic process"/>
    <property type="evidence" value="ECO:0007669"/>
    <property type="project" value="InterPro"/>
</dbReference>
<dbReference type="GO" id="GO:0008967">
    <property type="term" value="F:phosphoglycolate phosphatase activity"/>
    <property type="evidence" value="ECO:0007669"/>
    <property type="project" value="TreeGrafter"/>
</dbReference>
<dbReference type="EMBL" id="PYGI01000003">
    <property type="protein sequence ID" value="PSL15814.1"/>
    <property type="molecule type" value="Genomic_DNA"/>
</dbReference>
<comment type="caution">
    <text evidence="10">The sequence shown here is derived from an EMBL/GenBank/DDBJ whole genome shotgun (WGS) entry which is preliminary data.</text>
</comment>
<feature type="binding site" evidence="9">
    <location>
        <position position="26"/>
    </location>
    <ligand>
        <name>Mg(2+)</name>
        <dbReference type="ChEBI" id="CHEBI:18420"/>
    </ligand>
</feature>
<feature type="binding site" evidence="9">
    <location>
        <position position="24"/>
    </location>
    <ligand>
        <name>Mg(2+)</name>
        <dbReference type="ChEBI" id="CHEBI:18420"/>
    </ligand>
</feature>
<dbReference type="SFLD" id="SFLDS00003">
    <property type="entry name" value="Haloacid_Dehalogenase"/>
    <property type="match status" value="1"/>
</dbReference>
<comment type="catalytic activity">
    <reaction evidence="6 9">
        <text>phosphonoacetaldehyde + H2O = acetaldehyde + phosphate + H(+)</text>
        <dbReference type="Rhea" id="RHEA:18905"/>
        <dbReference type="ChEBI" id="CHEBI:15343"/>
        <dbReference type="ChEBI" id="CHEBI:15377"/>
        <dbReference type="ChEBI" id="CHEBI:15378"/>
        <dbReference type="ChEBI" id="CHEBI:43474"/>
        <dbReference type="ChEBI" id="CHEBI:58383"/>
        <dbReference type="EC" id="3.11.1.1"/>
    </reaction>
</comment>
<dbReference type="AlphaFoldDB" id="A0A2P8F275"/>
<comment type="function">
    <text evidence="7 9">Involved in phosphonate degradation.</text>
</comment>
<dbReference type="RefSeq" id="WP_106590637.1">
    <property type="nucleotide sequence ID" value="NZ_PYGI01000003.1"/>
</dbReference>
<dbReference type="NCBIfam" id="TIGR01509">
    <property type="entry name" value="HAD-SF-IA-v3"/>
    <property type="match status" value="1"/>
</dbReference>
<dbReference type="Pfam" id="PF00702">
    <property type="entry name" value="Hydrolase"/>
    <property type="match status" value="1"/>
</dbReference>
<evidence type="ECO:0000313" key="11">
    <source>
        <dbReference type="Proteomes" id="UP000242133"/>
    </source>
</evidence>
<proteinExistence type="inferred from homology"/>
<feature type="active site" description="Nucleophile" evidence="9">
    <location>
        <position position="24"/>
    </location>
</feature>
<keyword evidence="11" id="KW-1185">Reference proteome</keyword>
<evidence type="ECO:0000313" key="10">
    <source>
        <dbReference type="EMBL" id="PSL15814.1"/>
    </source>
</evidence>
<dbReference type="InterPro" id="IPR050155">
    <property type="entry name" value="HAD-like_hydrolase_sf"/>
</dbReference>
<feature type="binding site" evidence="9">
    <location>
        <position position="198"/>
    </location>
    <ligand>
        <name>Mg(2+)</name>
        <dbReference type="ChEBI" id="CHEBI:18420"/>
    </ligand>
</feature>
<dbReference type="InterPro" id="IPR006323">
    <property type="entry name" value="Phosphonoacetald_hydro"/>
</dbReference>
<dbReference type="InterPro" id="IPR006439">
    <property type="entry name" value="HAD-SF_hydro_IA"/>
</dbReference>
<dbReference type="SFLD" id="SFLDG01129">
    <property type="entry name" value="C1.5:_HAD__Beta-PGM__Phosphata"/>
    <property type="match status" value="1"/>
</dbReference>
<name>A0A2P8F275_9GAMM</name>
<evidence type="ECO:0000256" key="8">
    <source>
        <dbReference type="ARBA" id="ARBA00066472"/>
    </source>
</evidence>
<organism evidence="10 11">
    <name type="scientific">Marinobacterium halophilum</name>
    <dbReference type="NCBI Taxonomy" id="267374"/>
    <lineage>
        <taxon>Bacteria</taxon>
        <taxon>Pseudomonadati</taxon>
        <taxon>Pseudomonadota</taxon>
        <taxon>Gammaproteobacteria</taxon>
        <taxon>Oceanospirillales</taxon>
        <taxon>Oceanospirillaceae</taxon>
        <taxon>Marinobacterium</taxon>
    </lineage>
</organism>
<dbReference type="GO" id="GO:0050194">
    <property type="term" value="F:phosphonoacetaldehyde hydrolase activity"/>
    <property type="evidence" value="ECO:0007669"/>
    <property type="project" value="UniProtKB-UniRule"/>
</dbReference>
<protein>
    <recommendedName>
        <fullName evidence="8 9">Phosphonoacetaldehyde hydrolase</fullName>
        <shortName evidence="9">Phosphonatase</shortName>
        <ecNumber evidence="8 9">3.11.1.1</ecNumber>
    </recommendedName>
    <alternativeName>
        <fullName evidence="9">Phosphonoacetaldehyde phosphonohydrolase</fullName>
    </alternativeName>
</protein>
<dbReference type="CDD" id="cd02586">
    <property type="entry name" value="HAD_PHN"/>
    <property type="match status" value="1"/>
</dbReference>
<dbReference type="GO" id="GO:0000287">
    <property type="term" value="F:magnesium ion binding"/>
    <property type="evidence" value="ECO:0007669"/>
    <property type="project" value="UniProtKB-UniRule"/>
</dbReference>